<feature type="coiled-coil region" evidence="1">
    <location>
        <begin position="73"/>
        <end position="194"/>
    </location>
</feature>
<evidence type="ECO:0000313" key="2">
    <source>
        <dbReference type="EMBL" id="CAD9629956.1"/>
    </source>
</evidence>
<organism evidence="2">
    <name type="scientific">Zooxanthella nutricula</name>
    <dbReference type="NCBI Taxonomy" id="1333877"/>
    <lineage>
        <taxon>Eukaryota</taxon>
        <taxon>Sar</taxon>
        <taxon>Alveolata</taxon>
        <taxon>Dinophyceae</taxon>
        <taxon>Peridiniales</taxon>
        <taxon>Peridiniales incertae sedis</taxon>
        <taxon>Zooxanthella</taxon>
    </lineage>
</organism>
<feature type="coiled-coil region" evidence="1">
    <location>
        <begin position="218"/>
        <end position="270"/>
    </location>
</feature>
<name>A0A7S2Q1H6_9DINO</name>
<evidence type="ECO:0000256" key="1">
    <source>
        <dbReference type="SAM" id="Coils"/>
    </source>
</evidence>
<proteinExistence type="predicted"/>
<evidence type="ECO:0008006" key="3">
    <source>
        <dbReference type="Google" id="ProtNLM"/>
    </source>
</evidence>
<keyword evidence="1" id="KW-0175">Coiled coil</keyword>
<gene>
    <name evidence="2" type="ORF">BRAN1462_LOCUS49585</name>
</gene>
<dbReference type="AlphaFoldDB" id="A0A7S2Q1H6"/>
<sequence>MLVLGVLPEELAPLDKAAFAGNEMRYLHLEQKRKNLMDEVLRKASEGQDVHGKPAAMSGPTREERNQAFFDEIARHERENTALMQKLAKKDVQKVVIQELEQKATAKRNKDRIAEGERRLAEAKKAIAEELDKRRKEAEKKQTKIVEVRARALQASVEKGEENFQKLCDANARAEKKIREMKEAEAAQRVLNREKRVHIFIRQEGYEQKKVKHREEMYADYQENMDSKTRKLEEIINSRQSNAEFIAEKQRRTTEKVREFQAEKQAAAEERYRGICERHDNAGAYRADNLKTWTKELQVRNTKRLQTHSGRYDKLLEQLEREPGVKLCASSAPGSPQFVIERAEARRSPKKADGEGGQSLAKTFSDSVLMAAERRRNHEHVVHENRDRLRRARHYNVETQLDKLHQNRQRVQVIEDARAEAARKRAIMVATCSREKSHLQHRVDRIKDSGKPEKMYNLLEELDPDPEAVARINGLLDELGLQTIGGGLAKEGDDEAK</sequence>
<reference evidence="2" key="1">
    <citation type="submission" date="2021-01" db="EMBL/GenBank/DDBJ databases">
        <authorList>
            <person name="Corre E."/>
            <person name="Pelletier E."/>
            <person name="Niang G."/>
            <person name="Scheremetjew M."/>
            <person name="Finn R."/>
            <person name="Kale V."/>
            <person name="Holt S."/>
            <person name="Cochrane G."/>
            <person name="Meng A."/>
            <person name="Brown T."/>
            <person name="Cohen L."/>
        </authorList>
    </citation>
    <scope>NUCLEOTIDE SEQUENCE</scope>
    <source>
        <strain evidence="2">RCC3387</strain>
    </source>
</reference>
<dbReference type="EMBL" id="HBGW01078043">
    <property type="protein sequence ID" value="CAD9629956.1"/>
    <property type="molecule type" value="Transcribed_RNA"/>
</dbReference>
<accession>A0A7S2Q1H6</accession>
<protein>
    <recommendedName>
        <fullName evidence="3">Trichohyalin-plectin-homology domain-containing protein</fullName>
    </recommendedName>
</protein>